<dbReference type="PANTHER" id="PTHR45772:SF9">
    <property type="entry name" value="CONSERVED COMPONENT OF ABC TRANSPORTER FOR NATURAL AMINO ACIDS"/>
    <property type="match status" value="1"/>
</dbReference>
<dbReference type="SMART" id="SM00382">
    <property type="entry name" value="AAA"/>
    <property type="match status" value="1"/>
</dbReference>
<dbReference type="GO" id="GO:0005886">
    <property type="term" value="C:plasma membrane"/>
    <property type="evidence" value="ECO:0007669"/>
    <property type="project" value="TreeGrafter"/>
</dbReference>
<protein>
    <submittedName>
        <fullName evidence="5">ABC transporter ATP-binding protein</fullName>
    </submittedName>
</protein>
<gene>
    <name evidence="5" type="ORF">ENM11_00265</name>
</gene>
<dbReference type="InterPro" id="IPR051120">
    <property type="entry name" value="ABC_AA/LPS_Transport"/>
</dbReference>
<dbReference type="CDD" id="cd03219">
    <property type="entry name" value="ABC_Mj1267_LivG_branched"/>
    <property type="match status" value="1"/>
</dbReference>
<name>A0A7C5L8G5_CALS0</name>
<keyword evidence="3 5" id="KW-0067">ATP-binding</keyword>
<dbReference type="InterPro" id="IPR027417">
    <property type="entry name" value="P-loop_NTPase"/>
</dbReference>
<reference evidence="5" key="1">
    <citation type="journal article" date="2020" name="mSystems">
        <title>Genome- and Community-Level Interaction Insights into Carbon Utilization and Element Cycling Functions of Hydrothermarchaeota in Hydrothermal Sediment.</title>
        <authorList>
            <person name="Zhou Z."/>
            <person name="Liu Y."/>
            <person name="Xu W."/>
            <person name="Pan J."/>
            <person name="Luo Z.H."/>
            <person name="Li M."/>
        </authorList>
    </citation>
    <scope>NUCLEOTIDE SEQUENCE [LARGE SCALE GENOMIC DNA]</scope>
    <source>
        <strain evidence="5">SpSt-1056</strain>
    </source>
</reference>
<dbReference type="InterPro" id="IPR003439">
    <property type="entry name" value="ABC_transporter-like_ATP-bd"/>
</dbReference>
<feature type="domain" description="ABC transporter" evidence="4">
    <location>
        <begin position="6"/>
        <end position="249"/>
    </location>
</feature>
<evidence type="ECO:0000256" key="1">
    <source>
        <dbReference type="ARBA" id="ARBA00022448"/>
    </source>
</evidence>
<proteinExistence type="predicted"/>
<dbReference type="AlphaFoldDB" id="A0A7C5L8G5"/>
<dbReference type="PANTHER" id="PTHR45772">
    <property type="entry name" value="CONSERVED COMPONENT OF ABC TRANSPORTER FOR NATURAL AMINO ACIDS-RELATED"/>
    <property type="match status" value="1"/>
</dbReference>
<evidence type="ECO:0000256" key="2">
    <source>
        <dbReference type="ARBA" id="ARBA00022741"/>
    </source>
</evidence>
<dbReference type="InterPro" id="IPR003593">
    <property type="entry name" value="AAA+_ATPase"/>
</dbReference>
<comment type="caution">
    <text evidence="5">The sequence shown here is derived from an EMBL/GenBank/DDBJ whole genome shotgun (WGS) entry which is preliminary data.</text>
</comment>
<dbReference type="SUPFAM" id="SSF52540">
    <property type="entry name" value="P-loop containing nucleoside triphosphate hydrolases"/>
    <property type="match status" value="1"/>
</dbReference>
<organism evidence="5">
    <name type="scientific">Caldiarchaeum subterraneum</name>
    <dbReference type="NCBI Taxonomy" id="311458"/>
    <lineage>
        <taxon>Archaea</taxon>
        <taxon>Nitrososphaerota</taxon>
        <taxon>Candidatus Caldarchaeales</taxon>
        <taxon>Candidatus Caldarchaeaceae</taxon>
        <taxon>Candidatus Caldarchaeum</taxon>
    </lineage>
</organism>
<evidence type="ECO:0000256" key="3">
    <source>
        <dbReference type="ARBA" id="ARBA00022840"/>
    </source>
</evidence>
<dbReference type="EMBL" id="DRWN01000004">
    <property type="protein sequence ID" value="HHK67578.1"/>
    <property type="molecule type" value="Genomic_DNA"/>
</dbReference>
<dbReference type="GO" id="GO:0016887">
    <property type="term" value="F:ATP hydrolysis activity"/>
    <property type="evidence" value="ECO:0007669"/>
    <property type="project" value="InterPro"/>
</dbReference>
<dbReference type="Pfam" id="PF00005">
    <property type="entry name" value="ABC_tran"/>
    <property type="match status" value="1"/>
</dbReference>
<dbReference type="GO" id="GO:0005524">
    <property type="term" value="F:ATP binding"/>
    <property type="evidence" value="ECO:0007669"/>
    <property type="project" value="UniProtKB-KW"/>
</dbReference>
<dbReference type="PROSITE" id="PS50893">
    <property type="entry name" value="ABC_TRANSPORTER_2"/>
    <property type="match status" value="1"/>
</dbReference>
<evidence type="ECO:0000259" key="4">
    <source>
        <dbReference type="PROSITE" id="PS50893"/>
    </source>
</evidence>
<keyword evidence="2" id="KW-0547">Nucleotide-binding</keyword>
<accession>A0A7C5L8G5</accession>
<dbReference type="Gene3D" id="3.40.50.300">
    <property type="entry name" value="P-loop containing nucleotide triphosphate hydrolases"/>
    <property type="match status" value="1"/>
</dbReference>
<keyword evidence="1" id="KW-0813">Transport</keyword>
<sequence>MSQPLLRTQGLKKYFGEVKAVDGVDFEIMPGELVAMIGPNGAGKTTFVNAVTGYYAPDGGKILFDGRDVTHASRVKKIKLGIARSFQLVNLYDDLTCLDNIRVALVSRENMSSVFWRTIDAYGKIAEEARETLKAFSLAHRENVLAKELPQGERKLLDIAMAYALRPKVLLLDEPTSGVASREKHDIMQTIVPVIKSRKIATMVIEHDMEIVFRYADRIVVFYEGKIIAQGSPDEIRRTEAIEKVLGVGVSAS</sequence>
<evidence type="ECO:0000313" key="5">
    <source>
        <dbReference type="EMBL" id="HHK67578.1"/>
    </source>
</evidence>